<reference evidence="3 4" key="1">
    <citation type="journal article" date="2016" name="PLoS ONE">
        <title>Complete Genome Sequence and Comparative Genomics of a Novel Myxobacterium Myxococcus hansupus.</title>
        <authorList>
            <person name="Sharma G."/>
            <person name="Narwani T."/>
            <person name="Subramanian S."/>
        </authorList>
    </citation>
    <scope>NUCLEOTIDE SEQUENCE [LARGE SCALE GENOMIC DNA]</scope>
    <source>
        <strain evidence="4">mixupus</strain>
    </source>
</reference>
<dbReference type="PANTHER" id="PTHR19879">
    <property type="entry name" value="TRANSCRIPTION INITIATION FACTOR TFIID"/>
    <property type="match status" value="1"/>
</dbReference>
<dbReference type="SUPFAM" id="SSF50998">
    <property type="entry name" value="Quinoprotein alcohol dehydrogenase-like"/>
    <property type="match status" value="1"/>
</dbReference>
<feature type="repeat" description="WD" evidence="1">
    <location>
        <begin position="107"/>
        <end position="148"/>
    </location>
</feature>
<dbReference type="PROSITE" id="PS51257">
    <property type="entry name" value="PROKAR_LIPOPROTEIN"/>
    <property type="match status" value="1"/>
</dbReference>
<dbReference type="PATRIC" id="fig|1297742.4.peg.6342"/>
<keyword evidence="4" id="KW-1185">Reference proteome</keyword>
<organism evidence="3 4">
    <name type="scientific">Pseudomyxococcus hansupus</name>
    <dbReference type="NCBI Taxonomy" id="1297742"/>
    <lineage>
        <taxon>Bacteria</taxon>
        <taxon>Pseudomonadati</taxon>
        <taxon>Myxococcota</taxon>
        <taxon>Myxococcia</taxon>
        <taxon>Myxococcales</taxon>
        <taxon>Cystobacterineae</taxon>
        <taxon>Myxococcaceae</taxon>
        <taxon>Pseudomyxococcus</taxon>
    </lineage>
</organism>
<dbReference type="SMART" id="SM00320">
    <property type="entry name" value="WD40"/>
    <property type="match status" value="4"/>
</dbReference>
<dbReference type="InterPro" id="IPR021109">
    <property type="entry name" value="Peptidase_aspartic_dom_sf"/>
</dbReference>
<evidence type="ECO:0000256" key="2">
    <source>
        <dbReference type="SAM" id="SignalP"/>
    </source>
</evidence>
<dbReference type="InterPro" id="IPR011047">
    <property type="entry name" value="Quinoprotein_ADH-like_sf"/>
</dbReference>
<sequence>MKVVRGAVALLVGGWVAVGSSGCAHAPPRVSPELSARLDAEPGTWLSGSAAGLVPRAVLNNKDFIWGLAFAPQGARVAYSRLGSKSYFLSVWELGSAAPTLLADPAINPNEFDVEGVAFSPDGAWVATAGKDGVVRLFDAATGALKSERRTEEPLAVVAFHPVLPWLVVGSYKGLMTVLSSPALEYGSEERGHVGQVSALVFAPDGTLYSGGWDKHVRAWRTAVEALRPGQARTRFERRAGSVVLGGTMNDKAPLSFAVDARAPALVLTREAAASAGIDVPFLQETVNVPGPLGTVAARLARAQSLRFKSMRVEGVDVAICDACVPQGLQGVLGAPFSERVEVAFDEVTQEAVLALKGGPSDSAPTVEALVLARRSDFTFPAFVSDVTVDARGQRLGVGLSEQKPERDRAVYERERKGVEEPQGPFNAGVIVDAGSGQVLSKWPLHHGVVATAAISPDGRSLASGGWDKRVYLFTEGDAGAKGEHRFDWSVRRVRFSPDGRWVGVAAWTPQVASRDGDSDPAAVLLDVAYTSPTVEGLGASGASAAQ</sequence>
<dbReference type="PANTHER" id="PTHR19879:SF9">
    <property type="entry name" value="TRANSCRIPTION INITIATION FACTOR TFIID SUBUNIT 5"/>
    <property type="match status" value="1"/>
</dbReference>
<keyword evidence="1" id="KW-0853">WD repeat</keyword>
<dbReference type="KEGG" id="mym:A176_006250"/>
<dbReference type="Gene3D" id="2.40.70.10">
    <property type="entry name" value="Acid Proteases"/>
    <property type="match status" value="1"/>
</dbReference>
<keyword evidence="2" id="KW-0732">Signal</keyword>
<dbReference type="Proteomes" id="UP000009026">
    <property type="component" value="Chromosome"/>
</dbReference>
<dbReference type="InterPro" id="IPR015943">
    <property type="entry name" value="WD40/YVTN_repeat-like_dom_sf"/>
</dbReference>
<dbReference type="AlphaFoldDB" id="A0A0H4X608"/>
<dbReference type="eggNOG" id="COG2319">
    <property type="taxonomic scope" value="Bacteria"/>
</dbReference>
<name>A0A0H4X608_9BACT</name>
<dbReference type="RefSeq" id="WP_002637861.1">
    <property type="nucleotide sequence ID" value="NZ_CP012109.1"/>
</dbReference>
<evidence type="ECO:0000313" key="4">
    <source>
        <dbReference type="Proteomes" id="UP000009026"/>
    </source>
</evidence>
<dbReference type="InterPro" id="IPR001680">
    <property type="entry name" value="WD40_rpt"/>
</dbReference>
<proteinExistence type="predicted"/>
<dbReference type="Pfam" id="PF00400">
    <property type="entry name" value="WD40"/>
    <property type="match status" value="3"/>
</dbReference>
<evidence type="ECO:0000256" key="1">
    <source>
        <dbReference type="PROSITE-ProRule" id="PRU00221"/>
    </source>
</evidence>
<dbReference type="Pfam" id="PF13650">
    <property type="entry name" value="Asp_protease_2"/>
    <property type="match status" value="1"/>
</dbReference>
<feature type="repeat" description="WD" evidence="1">
    <location>
        <begin position="190"/>
        <end position="220"/>
    </location>
</feature>
<protein>
    <submittedName>
        <fullName evidence="3">WD domain G-beta repeat protein</fullName>
    </submittedName>
</protein>
<gene>
    <name evidence="3" type="ORF">A176_006250</name>
</gene>
<dbReference type="EMBL" id="CP012109">
    <property type="protein sequence ID" value="AKQ69338.1"/>
    <property type="molecule type" value="Genomic_DNA"/>
</dbReference>
<evidence type="ECO:0000313" key="3">
    <source>
        <dbReference type="EMBL" id="AKQ69338.1"/>
    </source>
</evidence>
<accession>A0A0H4X608</accession>
<dbReference type="Gene3D" id="2.130.10.10">
    <property type="entry name" value="YVTN repeat-like/Quinoprotein amine dehydrogenase"/>
    <property type="match status" value="2"/>
</dbReference>
<feature type="chain" id="PRO_5005213317" evidence="2">
    <location>
        <begin position="27"/>
        <end position="547"/>
    </location>
</feature>
<dbReference type="PROSITE" id="PS50082">
    <property type="entry name" value="WD_REPEATS_2"/>
    <property type="match status" value="2"/>
</dbReference>
<dbReference type="STRING" id="1297742.A176_006250"/>
<feature type="signal peptide" evidence="2">
    <location>
        <begin position="1"/>
        <end position="26"/>
    </location>
</feature>
<dbReference type="OrthoDB" id="9765809at2"/>